<proteinExistence type="predicted"/>
<protein>
    <submittedName>
        <fullName evidence="2">Uncharacterized protein</fullName>
    </submittedName>
</protein>
<feature type="compositionally biased region" description="Basic and acidic residues" evidence="1">
    <location>
        <begin position="232"/>
        <end position="254"/>
    </location>
</feature>
<feature type="region of interest" description="Disordered" evidence="1">
    <location>
        <begin position="110"/>
        <end position="140"/>
    </location>
</feature>
<feature type="compositionally biased region" description="Basic residues" evidence="1">
    <location>
        <begin position="110"/>
        <end position="119"/>
    </location>
</feature>
<reference evidence="2 3" key="1">
    <citation type="submission" date="2019-07" db="EMBL/GenBank/DDBJ databases">
        <title>Draft genome assembly of a fouling barnacle, Amphibalanus amphitrite (Darwin, 1854): The first reference genome for Thecostraca.</title>
        <authorList>
            <person name="Kim W."/>
        </authorList>
    </citation>
    <scope>NUCLEOTIDE SEQUENCE [LARGE SCALE GENOMIC DNA]</scope>
    <source>
        <strain evidence="2">SNU_AA5</strain>
        <tissue evidence="2">Soma without cirri and trophi</tissue>
    </source>
</reference>
<evidence type="ECO:0000313" key="3">
    <source>
        <dbReference type="Proteomes" id="UP000440578"/>
    </source>
</evidence>
<organism evidence="2 3">
    <name type="scientific">Amphibalanus amphitrite</name>
    <name type="common">Striped barnacle</name>
    <name type="synonym">Balanus amphitrite</name>
    <dbReference type="NCBI Taxonomy" id="1232801"/>
    <lineage>
        <taxon>Eukaryota</taxon>
        <taxon>Metazoa</taxon>
        <taxon>Ecdysozoa</taxon>
        <taxon>Arthropoda</taxon>
        <taxon>Crustacea</taxon>
        <taxon>Multicrustacea</taxon>
        <taxon>Cirripedia</taxon>
        <taxon>Thoracica</taxon>
        <taxon>Thoracicalcarea</taxon>
        <taxon>Balanomorpha</taxon>
        <taxon>Balanoidea</taxon>
        <taxon>Balanidae</taxon>
        <taxon>Amphibalaninae</taxon>
        <taxon>Amphibalanus</taxon>
    </lineage>
</organism>
<evidence type="ECO:0000256" key="1">
    <source>
        <dbReference type="SAM" id="MobiDB-lite"/>
    </source>
</evidence>
<dbReference type="EMBL" id="VIIS01001648">
    <property type="protein sequence ID" value="KAF0294930.1"/>
    <property type="molecule type" value="Genomic_DNA"/>
</dbReference>
<accession>A0A6A4VU14</accession>
<sequence>MQRTTQLENMSTQAEPVPWILRRQYSEPQATHSTRQCLEQRFAFSATSVAISTNQSTESRSMSGLFNMRLPSISSIKNTQPQQALRQGQKKVQRAFHEVASTFDMLSQRLRRSTRRRYRLTNSPFTPSPGSPRRRSRLRASPAARLYSPFGIETPAERAGCANGALEVTPPVPKAPPRRRRVLQNVANTGAAPSPRPKARAPHSGPSPGQRRALGPAWAPPCDGFHSPTGRLRSDAARAERSGRELHRLAETVGRRSFRL</sequence>
<keyword evidence="3" id="KW-1185">Reference proteome</keyword>
<feature type="region of interest" description="Disordered" evidence="1">
    <location>
        <begin position="187"/>
        <end position="260"/>
    </location>
</feature>
<name>A0A6A4VU14_AMPAM</name>
<dbReference type="AlphaFoldDB" id="A0A6A4VU14"/>
<dbReference type="Proteomes" id="UP000440578">
    <property type="component" value="Unassembled WGS sequence"/>
</dbReference>
<gene>
    <name evidence="2" type="ORF">FJT64_007458</name>
</gene>
<comment type="caution">
    <text evidence="2">The sequence shown here is derived from an EMBL/GenBank/DDBJ whole genome shotgun (WGS) entry which is preliminary data.</text>
</comment>
<evidence type="ECO:0000313" key="2">
    <source>
        <dbReference type="EMBL" id="KAF0294930.1"/>
    </source>
</evidence>